<feature type="domain" description="HTH cro/C1-type" evidence="2">
    <location>
        <begin position="8"/>
        <end position="62"/>
    </location>
</feature>
<accession>A0A098BAJ8</accession>
<name>A0A098BAJ8_DESHA</name>
<dbReference type="GO" id="GO:0003700">
    <property type="term" value="F:DNA-binding transcription factor activity"/>
    <property type="evidence" value="ECO:0007669"/>
    <property type="project" value="TreeGrafter"/>
</dbReference>
<dbReference type="PANTHER" id="PTHR46797">
    <property type="entry name" value="HTH-TYPE TRANSCRIPTIONAL REGULATOR"/>
    <property type="match status" value="1"/>
</dbReference>
<dbReference type="InterPro" id="IPR001387">
    <property type="entry name" value="Cro/C1-type_HTH"/>
</dbReference>
<dbReference type="PANTHER" id="PTHR46797:SF1">
    <property type="entry name" value="METHYLPHOSPHONATE SYNTHASE"/>
    <property type="match status" value="1"/>
</dbReference>
<dbReference type="GO" id="GO:0003677">
    <property type="term" value="F:DNA binding"/>
    <property type="evidence" value="ECO:0007669"/>
    <property type="project" value="UniProtKB-KW"/>
</dbReference>
<dbReference type="SMART" id="SM00530">
    <property type="entry name" value="HTH_XRE"/>
    <property type="match status" value="1"/>
</dbReference>
<dbReference type="AlphaFoldDB" id="A0A098BAJ8"/>
<reference evidence="3" key="1">
    <citation type="submission" date="2014-07" db="EMBL/GenBank/DDBJ databases">
        <authorList>
            <person name="Hornung V.Bastian."/>
        </authorList>
    </citation>
    <scope>NUCLEOTIDE SEQUENCE</scope>
    <source>
        <strain evidence="3">PCE-S</strain>
    </source>
</reference>
<dbReference type="InterPro" id="IPR010982">
    <property type="entry name" value="Lambda_DNA-bd_dom_sf"/>
</dbReference>
<dbReference type="RefSeq" id="WP_208926506.1">
    <property type="nucleotide sequence ID" value="NZ_LK996017.1"/>
</dbReference>
<dbReference type="PATRIC" id="fig|49338.4.peg.5397"/>
<evidence type="ECO:0000259" key="2">
    <source>
        <dbReference type="PROSITE" id="PS50943"/>
    </source>
</evidence>
<evidence type="ECO:0000313" key="3">
    <source>
        <dbReference type="EMBL" id="CDX04901.1"/>
    </source>
</evidence>
<dbReference type="GO" id="GO:0005829">
    <property type="term" value="C:cytosol"/>
    <property type="evidence" value="ECO:0007669"/>
    <property type="project" value="TreeGrafter"/>
</dbReference>
<gene>
    <name evidence="3" type="ORF">DPCES_5015</name>
</gene>
<dbReference type="PROSITE" id="PS50943">
    <property type="entry name" value="HTH_CROC1"/>
    <property type="match status" value="1"/>
</dbReference>
<dbReference type="Pfam" id="PF01381">
    <property type="entry name" value="HTH_3"/>
    <property type="match status" value="1"/>
</dbReference>
<organism evidence="3">
    <name type="scientific">Desulfitobacterium hafniense</name>
    <name type="common">Desulfitobacterium frappieri</name>
    <dbReference type="NCBI Taxonomy" id="49338"/>
    <lineage>
        <taxon>Bacteria</taxon>
        <taxon>Bacillati</taxon>
        <taxon>Bacillota</taxon>
        <taxon>Clostridia</taxon>
        <taxon>Eubacteriales</taxon>
        <taxon>Desulfitobacteriaceae</taxon>
        <taxon>Desulfitobacterium</taxon>
    </lineage>
</organism>
<dbReference type="CDD" id="cd00093">
    <property type="entry name" value="HTH_XRE"/>
    <property type="match status" value="1"/>
</dbReference>
<protein>
    <submittedName>
        <fullName evidence="3">Helix-turn-helix</fullName>
    </submittedName>
</protein>
<dbReference type="SUPFAM" id="SSF47413">
    <property type="entry name" value="lambda repressor-like DNA-binding domains"/>
    <property type="match status" value="1"/>
</dbReference>
<dbReference type="InterPro" id="IPR050807">
    <property type="entry name" value="TransReg_Diox_bact_type"/>
</dbReference>
<evidence type="ECO:0000256" key="1">
    <source>
        <dbReference type="ARBA" id="ARBA00023125"/>
    </source>
</evidence>
<sequence length="63" mass="7192">MDSLGRKIRSERLIKGLKQFELAKRAGISNTYLSDIETGRTTPSLRTLNRLAKALDLDMKRLM</sequence>
<proteinExistence type="predicted"/>
<dbReference type="Gene3D" id="1.10.260.40">
    <property type="entry name" value="lambda repressor-like DNA-binding domains"/>
    <property type="match status" value="1"/>
</dbReference>
<dbReference type="EMBL" id="LK996017">
    <property type="protein sequence ID" value="CDX04901.1"/>
    <property type="molecule type" value="Genomic_DNA"/>
</dbReference>
<keyword evidence="1" id="KW-0238">DNA-binding</keyword>